<dbReference type="Proteomes" id="UP000244754">
    <property type="component" value="Chromosome"/>
</dbReference>
<sequence length="94" mass="9873">METFIVHEPTIHALSGAVRADVAAAAPLHHRPLPQEGPLAALSGALDRAVDATNERTRLLGAELGRVADATELAARAARSVDHSLSARLREVVP</sequence>
<name>A0A2S0WCL0_9CORY</name>
<evidence type="ECO:0000313" key="2">
    <source>
        <dbReference type="Proteomes" id="UP000244754"/>
    </source>
</evidence>
<dbReference type="RefSeq" id="WP_108403480.1">
    <property type="nucleotide sequence ID" value="NZ_CP026948.1"/>
</dbReference>
<protein>
    <submittedName>
        <fullName evidence="1">Uncharacterized protein</fullName>
    </submittedName>
</protein>
<dbReference type="KEGG" id="clia:C3E79_02450"/>
<dbReference type="AlphaFoldDB" id="A0A2S0WCL0"/>
<dbReference type="EMBL" id="CP026948">
    <property type="protein sequence ID" value="AWB83490.1"/>
    <property type="molecule type" value="Genomic_DNA"/>
</dbReference>
<reference evidence="2" key="1">
    <citation type="submission" date="2018-01" db="EMBL/GenBank/DDBJ databases">
        <authorList>
            <person name="Li J."/>
        </authorList>
    </citation>
    <scope>NUCLEOTIDE SEQUENCE [LARGE SCALE GENOMIC DNA]</scope>
    <source>
        <strain evidence="2">2184</strain>
    </source>
</reference>
<accession>A0A2S0WCL0</accession>
<proteinExistence type="predicted"/>
<keyword evidence="2" id="KW-1185">Reference proteome</keyword>
<evidence type="ECO:0000313" key="1">
    <source>
        <dbReference type="EMBL" id="AWB83490.1"/>
    </source>
</evidence>
<gene>
    <name evidence="1" type="ORF">C3E79_02450</name>
</gene>
<organism evidence="1 2">
    <name type="scientific">Corynebacterium liangguodongii</name>
    <dbReference type="NCBI Taxonomy" id="2079535"/>
    <lineage>
        <taxon>Bacteria</taxon>
        <taxon>Bacillati</taxon>
        <taxon>Actinomycetota</taxon>
        <taxon>Actinomycetes</taxon>
        <taxon>Mycobacteriales</taxon>
        <taxon>Corynebacteriaceae</taxon>
        <taxon>Corynebacterium</taxon>
    </lineage>
</organism>